<dbReference type="InParanoid" id="K7KSE1"/>
<name>K7KSE1_SOYBN</name>
<feature type="signal peptide" evidence="1">
    <location>
        <begin position="1"/>
        <end position="16"/>
    </location>
</feature>
<dbReference type="Gramene" id="KRH51469">
    <property type="protein sequence ID" value="KRH51469"/>
    <property type="gene ID" value="GLYMA_06G008600"/>
</dbReference>
<reference evidence="3" key="2">
    <citation type="submission" date="2018-02" db="UniProtKB">
        <authorList>
            <consortium name="EnsemblPlants"/>
        </authorList>
    </citation>
    <scope>IDENTIFICATION</scope>
    <source>
        <strain evidence="3">Williams 82</strain>
    </source>
</reference>
<proteinExistence type="predicted"/>
<evidence type="ECO:0000313" key="3">
    <source>
        <dbReference type="EnsemblPlants" id="KRH51469"/>
    </source>
</evidence>
<reference evidence="2" key="3">
    <citation type="submission" date="2018-07" db="EMBL/GenBank/DDBJ databases">
        <title>WGS assembly of Glycine max.</title>
        <authorList>
            <person name="Schmutz J."/>
            <person name="Cannon S."/>
            <person name="Schlueter J."/>
            <person name="Ma J."/>
            <person name="Mitros T."/>
            <person name="Nelson W."/>
            <person name="Hyten D."/>
            <person name="Song Q."/>
            <person name="Thelen J."/>
            <person name="Cheng J."/>
            <person name="Xu D."/>
            <person name="Hellsten U."/>
            <person name="May G."/>
            <person name="Yu Y."/>
            <person name="Sakurai T."/>
            <person name="Umezawa T."/>
            <person name="Bhattacharyya M."/>
            <person name="Sandhu D."/>
            <person name="Valliyodan B."/>
            <person name="Lindquist E."/>
            <person name="Peto M."/>
            <person name="Grant D."/>
            <person name="Shu S."/>
            <person name="Goodstein D."/>
            <person name="Barry K."/>
            <person name="Futrell-Griggs M."/>
            <person name="Abernathy B."/>
            <person name="Du J."/>
            <person name="Tian Z."/>
            <person name="Zhu L."/>
            <person name="Gill N."/>
            <person name="Joshi T."/>
            <person name="Libault M."/>
            <person name="Sethuraman A."/>
            <person name="Zhang X."/>
            <person name="Shinozaki K."/>
            <person name="Nguyen H."/>
            <person name="Wing R."/>
            <person name="Cregan P."/>
            <person name="Specht J."/>
            <person name="Grimwood J."/>
            <person name="Rokhsar D."/>
            <person name="Stacey G."/>
            <person name="Shoemaker R."/>
            <person name="Jackson S."/>
        </authorList>
    </citation>
    <scope>NUCLEOTIDE SEQUENCE</scope>
    <source>
        <tissue evidence="2">Callus</tissue>
    </source>
</reference>
<keyword evidence="1" id="KW-0732">Signal</keyword>
<sequence>MCVSFPFSVVICFILSLNPLERKIVFHYSRTKTMLPDDFVCETIFYLIHLHYWVSFAKRWSDILSIVFSKVE</sequence>
<organism evidence="3">
    <name type="scientific">Glycine max</name>
    <name type="common">Soybean</name>
    <name type="synonym">Glycine hispida</name>
    <dbReference type="NCBI Taxonomy" id="3847"/>
    <lineage>
        <taxon>Eukaryota</taxon>
        <taxon>Viridiplantae</taxon>
        <taxon>Streptophyta</taxon>
        <taxon>Embryophyta</taxon>
        <taxon>Tracheophyta</taxon>
        <taxon>Spermatophyta</taxon>
        <taxon>Magnoliopsida</taxon>
        <taxon>eudicotyledons</taxon>
        <taxon>Gunneridae</taxon>
        <taxon>Pentapetalae</taxon>
        <taxon>rosids</taxon>
        <taxon>fabids</taxon>
        <taxon>Fabales</taxon>
        <taxon>Fabaceae</taxon>
        <taxon>Papilionoideae</taxon>
        <taxon>50 kb inversion clade</taxon>
        <taxon>NPAAA clade</taxon>
        <taxon>indigoferoid/millettioid clade</taxon>
        <taxon>Phaseoleae</taxon>
        <taxon>Glycine</taxon>
        <taxon>Glycine subgen. Soja</taxon>
    </lineage>
</organism>
<gene>
    <name evidence="2" type="ORF">GLYMA_06G008600</name>
</gene>
<reference evidence="2 3" key="1">
    <citation type="journal article" date="2010" name="Nature">
        <title>Genome sequence of the palaeopolyploid soybean.</title>
        <authorList>
            <person name="Schmutz J."/>
            <person name="Cannon S.B."/>
            <person name="Schlueter J."/>
            <person name="Ma J."/>
            <person name="Mitros T."/>
            <person name="Nelson W."/>
            <person name="Hyten D.L."/>
            <person name="Song Q."/>
            <person name="Thelen J.J."/>
            <person name="Cheng J."/>
            <person name="Xu D."/>
            <person name="Hellsten U."/>
            <person name="May G.D."/>
            <person name="Yu Y."/>
            <person name="Sakurai T."/>
            <person name="Umezawa T."/>
            <person name="Bhattacharyya M.K."/>
            <person name="Sandhu D."/>
            <person name="Valliyodan B."/>
            <person name="Lindquist E."/>
            <person name="Peto M."/>
            <person name="Grant D."/>
            <person name="Shu S."/>
            <person name="Goodstein D."/>
            <person name="Barry K."/>
            <person name="Futrell-Griggs M."/>
            <person name="Abernathy B."/>
            <person name="Du J."/>
            <person name="Tian Z."/>
            <person name="Zhu L."/>
            <person name="Gill N."/>
            <person name="Joshi T."/>
            <person name="Libault M."/>
            <person name="Sethuraman A."/>
            <person name="Zhang X.-C."/>
            <person name="Shinozaki K."/>
            <person name="Nguyen H.T."/>
            <person name="Wing R.A."/>
            <person name="Cregan P."/>
            <person name="Specht J."/>
            <person name="Grimwood J."/>
            <person name="Rokhsar D."/>
            <person name="Stacey G."/>
            <person name="Shoemaker R.C."/>
            <person name="Jackson S.A."/>
        </authorList>
    </citation>
    <scope>NUCLEOTIDE SEQUENCE [LARGE SCALE GENOMIC DNA]</scope>
    <source>
        <strain evidence="3">cv. Williams 82</strain>
        <tissue evidence="2">Callus</tissue>
    </source>
</reference>
<evidence type="ECO:0000256" key="1">
    <source>
        <dbReference type="SAM" id="SignalP"/>
    </source>
</evidence>
<protein>
    <submittedName>
        <fullName evidence="2 3">Uncharacterized protein</fullName>
    </submittedName>
</protein>
<evidence type="ECO:0000313" key="2">
    <source>
        <dbReference type="EMBL" id="KRH51469.1"/>
    </source>
</evidence>
<dbReference type="HOGENOM" id="CLU_2727260_0_0_1"/>
<dbReference type="EnsemblPlants" id="KRH51469">
    <property type="protein sequence ID" value="KRH51469"/>
    <property type="gene ID" value="GLYMA_06G008600"/>
</dbReference>
<feature type="chain" id="PRO_5014580875" evidence="1">
    <location>
        <begin position="17"/>
        <end position="72"/>
    </location>
</feature>
<dbReference type="Proteomes" id="UP000008827">
    <property type="component" value="Chromosome 6"/>
</dbReference>
<evidence type="ECO:0000313" key="4">
    <source>
        <dbReference type="Proteomes" id="UP000008827"/>
    </source>
</evidence>
<accession>K7KSE1</accession>
<keyword evidence="4" id="KW-1185">Reference proteome</keyword>
<dbReference type="AlphaFoldDB" id="K7KSE1"/>
<dbReference type="PaxDb" id="3847-GLYMA06G01094.1"/>
<dbReference type="EMBL" id="CM000839">
    <property type="protein sequence ID" value="KRH51469.1"/>
    <property type="molecule type" value="Genomic_DNA"/>
</dbReference>